<dbReference type="Pfam" id="PF00355">
    <property type="entry name" value="Rieske"/>
    <property type="match status" value="1"/>
</dbReference>
<dbReference type="Gene3D" id="3.30.390.30">
    <property type="match status" value="1"/>
</dbReference>
<dbReference type="InterPro" id="IPR036922">
    <property type="entry name" value="Rieske_2Fe-2S_sf"/>
</dbReference>
<dbReference type="InterPro" id="IPR016156">
    <property type="entry name" value="FAD/NAD-linked_Rdtase_dimer_sf"/>
</dbReference>
<evidence type="ECO:0000256" key="2">
    <source>
        <dbReference type="ARBA" id="ARBA00022630"/>
    </source>
</evidence>
<comment type="cofactor">
    <cofactor evidence="1">
        <name>FAD</name>
        <dbReference type="ChEBI" id="CHEBI:57692"/>
    </cofactor>
</comment>
<dbReference type="PANTHER" id="PTHR43557">
    <property type="entry name" value="APOPTOSIS-INDUCING FACTOR 1"/>
    <property type="match status" value="1"/>
</dbReference>
<evidence type="ECO:0000256" key="6">
    <source>
        <dbReference type="ARBA" id="ARBA00023002"/>
    </source>
</evidence>
<name>A0ABT8A0C9_9PROT</name>
<evidence type="ECO:0000313" key="10">
    <source>
        <dbReference type="EMBL" id="MDN3563192.1"/>
    </source>
</evidence>
<organism evidence="10 11">
    <name type="scientific">Paeniroseomonas aquatica</name>
    <dbReference type="NCBI Taxonomy" id="373043"/>
    <lineage>
        <taxon>Bacteria</taxon>
        <taxon>Pseudomonadati</taxon>
        <taxon>Pseudomonadota</taxon>
        <taxon>Alphaproteobacteria</taxon>
        <taxon>Acetobacterales</taxon>
        <taxon>Acetobacteraceae</taxon>
        <taxon>Paeniroseomonas</taxon>
    </lineage>
</organism>
<dbReference type="Gene3D" id="2.102.10.10">
    <property type="entry name" value="Rieske [2Fe-2S] iron-sulphur domain"/>
    <property type="match status" value="1"/>
</dbReference>
<dbReference type="Pfam" id="PF07992">
    <property type="entry name" value="Pyr_redox_2"/>
    <property type="match status" value="1"/>
</dbReference>
<keyword evidence="5" id="KW-0274">FAD</keyword>
<dbReference type="SUPFAM" id="SSF55424">
    <property type="entry name" value="FAD/NAD-linked reductases, dimerisation (C-terminal) domain"/>
    <property type="match status" value="1"/>
</dbReference>
<keyword evidence="3" id="KW-0001">2Fe-2S</keyword>
<comment type="caution">
    <text evidence="10">The sequence shown here is derived from an EMBL/GenBank/DDBJ whole genome shotgun (WGS) entry which is preliminary data.</text>
</comment>
<feature type="domain" description="Rieske" evidence="9">
    <location>
        <begin position="11"/>
        <end position="106"/>
    </location>
</feature>
<dbReference type="EMBL" id="JAUFPN010000020">
    <property type="protein sequence ID" value="MDN3563192.1"/>
    <property type="molecule type" value="Genomic_DNA"/>
</dbReference>
<dbReference type="InterPro" id="IPR028202">
    <property type="entry name" value="Reductase_C"/>
</dbReference>
<evidence type="ECO:0000259" key="9">
    <source>
        <dbReference type="PROSITE" id="PS51296"/>
    </source>
</evidence>
<dbReference type="Gene3D" id="3.50.50.60">
    <property type="entry name" value="FAD/NAD(P)-binding domain"/>
    <property type="match status" value="2"/>
</dbReference>
<keyword evidence="4" id="KW-0479">Metal-binding</keyword>
<dbReference type="PANTHER" id="PTHR43557:SF2">
    <property type="entry name" value="RIESKE DOMAIN-CONTAINING PROTEIN-RELATED"/>
    <property type="match status" value="1"/>
</dbReference>
<evidence type="ECO:0000256" key="8">
    <source>
        <dbReference type="ARBA" id="ARBA00023014"/>
    </source>
</evidence>
<evidence type="ECO:0000256" key="4">
    <source>
        <dbReference type="ARBA" id="ARBA00022723"/>
    </source>
</evidence>
<dbReference type="SUPFAM" id="SSF50022">
    <property type="entry name" value="ISP domain"/>
    <property type="match status" value="1"/>
</dbReference>
<gene>
    <name evidence="10" type="ORF">QWZ14_02220</name>
</gene>
<dbReference type="PROSITE" id="PS51296">
    <property type="entry name" value="RIESKE"/>
    <property type="match status" value="1"/>
</dbReference>
<dbReference type="InterPro" id="IPR050446">
    <property type="entry name" value="FAD-oxidoreductase/Apoptosis"/>
</dbReference>
<dbReference type="RefSeq" id="WP_290314930.1">
    <property type="nucleotide sequence ID" value="NZ_JAUFPN010000020.1"/>
</dbReference>
<protein>
    <submittedName>
        <fullName evidence="10">FAD-dependent oxidoreductase</fullName>
    </submittedName>
</protein>
<dbReference type="PRINTS" id="PR00368">
    <property type="entry name" value="FADPNR"/>
</dbReference>
<evidence type="ECO:0000256" key="5">
    <source>
        <dbReference type="ARBA" id="ARBA00022827"/>
    </source>
</evidence>
<dbReference type="Pfam" id="PF14759">
    <property type="entry name" value="Reductase_C"/>
    <property type="match status" value="1"/>
</dbReference>
<dbReference type="InterPro" id="IPR017941">
    <property type="entry name" value="Rieske_2Fe-2S"/>
</dbReference>
<dbReference type="InterPro" id="IPR036188">
    <property type="entry name" value="FAD/NAD-bd_sf"/>
</dbReference>
<reference evidence="11" key="1">
    <citation type="journal article" date="2019" name="Int. J. Syst. Evol. Microbiol.">
        <title>The Global Catalogue of Microorganisms (GCM) 10K type strain sequencing project: providing services to taxonomists for standard genome sequencing and annotation.</title>
        <authorList>
            <consortium name="The Broad Institute Genomics Platform"/>
            <consortium name="The Broad Institute Genome Sequencing Center for Infectious Disease"/>
            <person name="Wu L."/>
            <person name="Ma J."/>
        </authorList>
    </citation>
    <scope>NUCLEOTIDE SEQUENCE [LARGE SCALE GENOMIC DNA]</scope>
    <source>
        <strain evidence="11">CECT 7131</strain>
    </source>
</reference>
<accession>A0ABT8A0C9</accession>
<keyword evidence="8" id="KW-0411">Iron-sulfur</keyword>
<proteinExistence type="predicted"/>
<keyword evidence="7" id="KW-0408">Iron</keyword>
<dbReference type="InterPro" id="IPR023753">
    <property type="entry name" value="FAD/NAD-binding_dom"/>
</dbReference>
<evidence type="ECO:0000313" key="11">
    <source>
        <dbReference type="Proteomes" id="UP001529369"/>
    </source>
</evidence>
<keyword evidence="6" id="KW-0560">Oxidoreductase</keyword>
<dbReference type="PRINTS" id="PR00411">
    <property type="entry name" value="PNDRDTASEI"/>
</dbReference>
<keyword evidence="2" id="KW-0285">Flavoprotein</keyword>
<evidence type="ECO:0000256" key="7">
    <source>
        <dbReference type="ARBA" id="ARBA00023004"/>
    </source>
</evidence>
<evidence type="ECO:0000256" key="3">
    <source>
        <dbReference type="ARBA" id="ARBA00022714"/>
    </source>
</evidence>
<dbReference type="Proteomes" id="UP001529369">
    <property type="component" value="Unassembled WGS sequence"/>
</dbReference>
<evidence type="ECO:0000256" key="1">
    <source>
        <dbReference type="ARBA" id="ARBA00001974"/>
    </source>
</evidence>
<sequence length="508" mass="53800">MGKDDKGPDLTQGVSFAALSAKGMVAGRVGAEAVLLVRRGEAVFAVGATCPHLGAPLVDGLAVGETIRCPWHHACFSLRSGEALAAPAFDALGTWHVERDGDRIWVTERLPPPPPRGIGAGAPGRIVILGGGAAGFAAAERLRREGFGGTVTLLSDDTEQPYDRTLLSKDYLIGRVPEAGLPLRPDGFYEASGIELRLGITATRIDAARQRLHLAGGEVLPFDRLLLATGAEPVRPKLPGAADPAVLVLRTARDCRAIIQRSAAARTAVLVGAGFIGLEVAAALRERGLRVTVVAPEAEPLARILGPDLSALVRREHEAKGVVFRLGAKVASLGATGVVLEGGEVLVADLVVIGAGVTPRTALAEAAGIRTEDGLLVDEYLETSAPTIFAAGDVARWPDPHSGERIRVEHWVVAQRMGQVAALNMLGRRKPFDVVPFFWSRHFDALNIGMIGHAPSWDEIAVEGEVAARRAVVRYRREGRMLATATVDRDLDNLRTEQAMEAALEPGP</sequence>
<dbReference type="SUPFAM" id="SSF51905">
    <property type="entry name" value="FAD/NAD(P)-binding domain"/>
    <property type="match status" value="2"/>
</dbReference>
<keyword evidence="11" id="KW-1185">Reference proteome</keyword>